<accession>A0AAE4RDA7</accession>
<dbReference type="InterPro" id="IPR050416">
    <property type="entry name" value="FAD-linked_Oxidoreductase"/>
</dbReference>
<reference evidence="7" key="1">
    <citation type="submission" date="2023-10" db="EMBL/GenBank/DDBJ databases">
        <title>Characterization and genome sequence of Mycobacterium intracellulare ABSURDO, a novel pathogenic isolate with three colony morphotypes that vary in growth and acid-fastness.</title>
        <authorList>
            <person name="Jude B.A."/>
            <person name="Robinson R.T."/>
        </authorList>
    </citation>
    <scope>NUCLEOTIDE SEQUENCE</scope>
    <source>
        <strain evidence="7">ABSURDO Component B</strain>
    </source>
</reference>
<evidence type="ECO:0000256" key="3">
    <source>
        <dbReference type="ARBA" id="ARBA00022630"/>
    </source>
</evidence>
<dbReference type="InterPro" id="IPR012951">
    <property type="entry name" value="BBE"/>
</dbReference>
<evidence type="ECO:0000256" key="2">
    <source>
        <dbReference type="ARBA" id="ARBA00005466"/>
    </source>
</evidence>
<dbReference type="InterPro" id="IPR016167">
    <property type="entry name" value="FAD-bd_PCMH_sub1"/>
</dbReference>
<dbReference type="SUPFAM" id="SSF56176">
    <property type="entry name" value="FAD-binding/transporter-associated domain-like"/>
    <property type="match status" value="1"/>
</dbReference>
<dbReference type="PROSITE" id="PS51387">
    <property type="entry name" value="FAD_PCMH"/>
    <property type="match status" value="1"/>
</dbReference>
<evidence type="ECO:0000313" key="8">
    <source>
        <dbReference type="Proteomes" id="UP001187143"/>
    </source>
</evidence>
<keyword evidence="4" id="KW-0274">FAD</keyword>
<gene>
    <name evidence="7" type="ORF">R4F53_15155</name>
</gene>
<dbReference type="InterPro" id="IPR036318">
    <property type="entry name" value="FAD-bd_PCMH-like_sf"/>
</dbReference>
<comment type="cofactor">
    <cofactor evidence="1">
        <name>FAD</name>
        <dbReference type="ChEBI" id="CHEBI:57692"/>
    </cofactor>
</comment>
<dbReference type="PANTHER" id="PTHR42973">
    <property type="entry name" value="BINDING OXIDOREDUCTASE, PUTATIVE (AFU_ORTHOLOGUE AFUA_1G17690)-RELATED"/>
    <property type="match status" value="1"/>
</dbReference>
<dbReference type="Pfam" id="PF01565">
    <property type="entry name" value="FAD_binding_4"/>
    <property type="match status" value="1"/>
</dbReference>
<evidence type="ECO:0000256" key="1">
    <source>
        <dbReference type="ARBA" id="ARBA00001974"/>
    </source>
</evidence>
<dbReference type="InterPro" id="IPR006093">
    <property type="entry name" value="Oxy_OxRdtase_FAD_BS"/>
</dbReference>
<evidence type="ECO:0000256" key="5">
    <source>
        <dbReference type="ARBA" id="ARBA00023002"/>
    </source>
</evidence>
<sequence length="474" mass="51478">MSGPELRPAQRFSEQEISALNTRLAGDAVHPRHHDYHAQRRIWNYMIDRNPAVLLRCANAADVVTGIAFAREHDVALTVKGGGHSVAGHSMIDDGVVLDLSPMRRASVDPEAGRVRVGGGCRLAEMDRATQPFGLATPAGVMSQTGVAGLALGGGMGWLSRKHGLTCDHLVSAQVVLADGRVVTASADENPDLYWGLRGAGTNFGVVTEFEFTTQAVGTTVPVGIALYRLRDAANAIAHYGQTMRYASDDLKVMVYMRQAAAEPGVPDELFGEPVCVFVSVWTGDSAQAPDVNDELWAGAPRVFGTVQALPYLELQSMNDSQLGPGACNYTKGGYAGEISDGCIESLIESAKRLPNLLSAIEFGYQHGAQDRVREDDTAFTDRHADHLINVLGRWQPNDESQPYIDWVRDTFAATAPWQTGGMYSNFMALDDDERVKDAYRGGKYERLAMIKSKYDPENIFCSNPNIRPANATE</sequence>
<dbReference type="GO" id="GO:0016491">
    <property type="term" value="F:oxidoreductase activity"/>
    <property type="evidence" value="ECO:0007669"/>
    <property type="project" value="UniProtKB-KW"/>
</dbReference>
<organism evidence="7 8">
    <name type="scientific">Mycobacterium intracellulare</name>
    <dbReference type="NCBI Taxonomy" id="1767"/>
    <lineage>
        <taxon>Bacteria</taxon>
        <taxon>Bacillati</taxon>
        <taxon>Actinomycetota</taxon>
        <taxon>Actinomycetes</taxon>
        <taxon>Mycobacteriales</taxon>
        <taxon>Mycobacteriaceae</taxon>
        <taxon>Mycobacterium</taxon>
        <taxon>Mycobacterium avium complex (MAC)</taxon>
    </lineage>
</organism>
<dbReference type="Gene3D" id="3.30.465.10">
    <property type="match status" value="1"/>
</dbReference>
<dbReference type="Pfam" id="PF08031">
    <property type="entry name" value="BBE"/>
    <property type="match status" value="1"/>
</dbReference>
<evidence type="ECO:0000256" key="4">
    <source>
        <dbReference type="ARBA" id="ARBA00022827"/>
    </source>
</evidence>
<dbReference type="InterPro" id="IPR006094">
    <property type="entry name" value="Oxid_FAD_bind_N"/>
</dbReference>
<dbReference type="AlphaFoldDB" id="A0AAE4RDA7"/>
<dbReference type="EMBL" id="JAWLLD010000015">
    <property type="protein sequence ID" value="MDV7013625.1"/>
    <property type="molecule type" value="Genomic_DNA"/>
</dbReference>
<comment type="caution">
    <text evidence="7">The sequence shown here is derived from an EMBL/GenBank/DDBJ whole genome shotgun (WGS) entry which is preliminary data.</text>
</comment>
<dbReference type="PROSITE" id="PS00862">
    <property type="entry name" value="OX2_COVAL_FAD"/>
    <property type="match status" value="1"/>
</dbReference>
<dbReference type="Proteomes" id="UP001187143">
    <property type="component" value="Unassembled WGS sequence"/>
</dbReference>
<evidence type="ECO:0000259" key="6">
    <source>
        <dbReference type="PROSITE" id="PS51387"/>
    </source>
</evidence>
<dbReference type="Gene3D" id="3.40.462.20">
    <property type="match status" value="1"/>
</dbReference>
<evidence type="ECO:0000313" key="7">
    <source>
        <dbReference type="EMBL" id="MDV7013625.1"/>
    </source>
</evidence>
<proteinExistence type="inferred from homology"/>
<name>A0AAE4RDA7_MYCIT</name>
<keyword evidence="3" id="KW-0285">Flavoprotein</keyword>
<protein>
    <submittedName>
        <fullName evidence="7">FAD-binding oxidoreductase</fullName>
    </submittedName>
</protein>
<dbReference type="PANTHER" id="PTHR42973:SF39">
    <property type="entry name" value="FAD-BINDING PCMH-TYPE DOMAIN-CONTAINING PROTEIN"/>
    <property type="match status" value="1"/>
</dbReference>
<dbReference type="GO" id="GO:0071949">
    <property type="term" value="F:FAD binding"/>
    <property type="evidence" value="ECO:0007669"/>
    <property type="project" value="InterPro"/>
</dbReference>
<dbReference type="RefSeq" id="WP_225324410.1">
    <property type="nucleotide sequence ID" value="NZ_JAEKMV010000011.1"/>
</dbReference>
<feature type="domain" description="FAD-binding PCMH-type" evidence="6">
    <location>
        <begin position="47"/>
        <end position="217"/>
    </location>
</feature>
<dbReference type="InterPro" id="IPR016169">
    <property type="entry name" value="FAD-bd_PCMH_sub2"/>
</dbReference>
<comment type="similarity">
    <text evidence="2">Belongs to the oxygen-dependent FAD-linked oxidoreductase family.</text>
</comment>
<keyword evidence="5" id="KW-0560">Oxidoreductase</keyword>
<dbReference type="InterPro" id="IPR016166">
    <property type="entry name" value="FAD-bd_PCMH"/>
</dbReference>
<dbReference type="Gene3D" id="3.30.43.10">
    <property type="entry name" value="Uridine Diphospho-n-acetylenolpyruvylglucosamine Reductase, domain 2"/>
    <property type="match status" value="1"/>
</dbReference>